<dbReference type="Proteomes" id="UP000000702">
    <property type="component" value="Unassembled WGS sequence"/>
</dbReference>
<comment type="caution">
    <text evidence="1">The sequence shown here is derived from an EMBL/GenBank/DDBJ whole genome shotgun (WGS) entry which is preliminary data.</text>
</comment>
<accession>F9WHJ8</accession>
<evidence type="ECO:0000313" key="2">
    <source>
        <dbReference type="Proteomes" id="UP000000702"/>
    </source>
</evidence>
<reference evidence="2" key="1">
    <citation type="submission" date="2011-07" db="EMBL/GenBank/DDBJ databases">
        <title>Divergent evolution of antigenic variation in African trypanosomes.</title>
        <authorList>
            <person name="Jackson A.P."/>
            <person name="Berry A."/>
            <person name="Allison H.C."/>
            <person name="Burton P."/>
            <person name="Anderson J."/>
            <person name="Aslett M."/>
            <person name="Brown R."/>
            <person name="Corton N."/>
            <person name="Harris D."/>
            <person name="Hauser H."/>
            <person name="Gamble J."/>
            <person name="Gilderthorp R."/>
            <person name="McQuillan J."/>
            <person name="Quail M.A."/>
            <person name="Sanders M."/>
            <person name="Van Tonder A."/>
            <person name="Ginger M.L."/>
            <person name="Donelson J.E."/>
            <person name="Field M.C."/>
            <person name="Barry J.D."/>
            <person name="Berriman M."/>
            <person name="Hertz-Fowler C."/>
        </authorList>
    </citation>
    <scope>NUCLEOTIDE SEQUENCE [LARGE SCALE GENOMIC DNA]</scope>
    <source>
        <strain evidence="2">IL3000</strain>
    </source>
</reference>
<dbReference type="AlphaFoldDB" id="F9WHJ8"/>
<dbReference type="EMBL" id="CAEQ01002447">
    <property type="protein sequence ID" value="CCD16791.1"/>
    <property type="molecule type" value="Genomic_DNA"/>
</dbReference>
<dbReference type="VEuPathDB" id="TriTrypDB:TcIL3000_0_16910"/>
<gene>
    <name evidence="1" type="ORF">TCIL3000_0_16910</name>
</gene>
<organism evidence="1 2">
    <name type="scientific">Trypanosoma congolense (strain IL3000)</name>
    <dbReference type="NCBI Taxonomy" id="1068625"/>
    <lineage>
        <taxon>Eukaryota</taxon>
        <taxon>Discoba</taxon>
        <taxon>Euglenozoa</taxon>
        <taxon>Kinetoplastea</taxon>
        <taxon>Metakinetoplastina</taxon>
        <taxon>Trypanosomatida</taxon>
        <taxon>Trypanosomatidae</taxon>
        <taxon>Trypanosoma</taxon>
        <taxon>Nannomonas</taxon>
    </lineage>
</organism>
<sequence length="295" mass="32611">MQGSFSSGTCTDDPLPVPCTQLRTNRCVPLLWLPASLCLQLSSSEEGKNSDRTGCSEGYCVNTDINNTNVRRAVQQMSGFERNVLFEVLRQPFASMQSMQNLFPASESYYCEDAVLELLVHVATDATSIVPSRWASMEAHRDIAIVMVVLNCHEHEPNSAVRAINTVFQRHFTRCACRCVVLDPLEDTVADMPKDVVLTVSTRTPLKDVVIRVLSDIATATVRHLNTRIVEIMASHAAVKAIPRTATVGSSDGFNRFMIPGNVDDSSNSNSRNSNMVQQDVSTCGMMKRKGDFFR</sequence>
<keyword evidence="2" id="KW-1185">Reference proteome</keyword>
<evidence type="ECO:0000313" key="1">
    <source>
        <dbReference type="EMBL" id="CCD16791.1"/>
    </source>
</evidence>
<protein>
    <submittedName>
        <fullName evidence="1">WGS project CAEQ00000000 data, annotated contig 659</fullName>
    </submittedName>
</protein>
<name>F9WHJ8_TRYCI</name>
<proteinExistence type="predicted"/>
<reference evidence="1 2" key="2">
    <citation type="journal article" date="2012" name="Proc. Natl. Acad. Sci. U.S.A.">
        <title>Antigenic diversity is generated by distinct evolutionary mechanisms in African trypanosome species.</title>
        <authorList>
            <person name="Jackson A.P."/>
            <person name="Berry A."/>
            <person name="Aslett M."/>
            <person name="Allison H.C."/>
            <person name="Burton P."/>
            <person name="Vavrova-Anderson J."/>
            <person name="Brown R."/>
            <person name="Browne H."/>
            <person name="Corton N."/>
            <person name="Hauser H."/>
            <person name="Gamble J."/>
            <person name="Gilderthorp R."/>
            <person name="Marcello L."/>
            <person name="McQuillan J."/>
            <person name="Otto T.D."/>
            <person name="Quail M.A."/>
            <person name="Sanders M.J."/>
            <person name="van Tonder A."/>
            <person name="Ginger M.L."/>
            <person name="Field M.C."/>
            <person name="Barry J.D."/>
            <person name="Hertz-Fowler C."/>
            <person name="Berriman M."/>
        </authorList>
    </citation>
    <scope>NUCLEOTIDE SEQUENCE [LARGE SCALE GENOMIC DNA]</scope>
    <source>
        <strain evidence="1 2">IL3000</strain>
    </source>
</reference>